<name>A0A0F9N2F2_9ZZZZ</name>
<reference evidence="1" key="1">
    <citation type="journal article" date="2015" name="Nature">
        <title>Complex archaea that bridge the gap between prokaryotes and eukaryotes.</title>
        <authorList>
            <person name="Spang A."/>
            <person name="Saw J.H."/>
            <person name="Jorgensen S.L."/>
            <person name="Zaremba-Niedzwiedzka K."/>
            <person name="Martijn J."/>
            <person name="Lind A.E."/>
            <person name="van Eijk R."/>
            <person name="Schleper C."/>
            <person name="Guy L."/>
            <person name="Ettema T.J."/>
        </authorList>
    </citation>
    <scope>NUCLEOTIDE SEQUENCE</scope>
</reference>
<gene>
    <name evidence="1" type="ORF">LCGC14_1387680</name>
</gene>
<proteinExistence type="predicted"/>
<protein>
    <recommendedName>
        <fullName evidence="2">Terminase large subunit gp17-like C-terminal domain-containing protein</fullName>
    </recommendedName>
</protein>
<organism evidence="1">
    <name type="scientific">marine sediment metagenome</name>
    <dbReference type="NCBI Taxonomy" id="412755"/>
    <lineage>
        <taxon>unclassified sequences</taxon>
        <taxon>metagenomes</taxon>
        <taxon>ecological metagenomes</taxon>
    </lineage>
</organism>
<dbReference type="AlphaFoldDB" id="A0A0F9N2F2"/>
<sequence>MRFDKFMVDRLAENCYPAPFHLDGFDIWYQPESGKKYGVAIDPGQAKVTQSAIVVVCFDQDEHGNYFPKLCARDAGLYSPEVTWNKAVKASQYYNRAMISWEANSHGLAITELGKNYRPIYFRTDIISGVQSVEPGWLTTSKNKDYMLQAVDRYLPDTTCHDIELVRQMRNHRLVGDKVDVVGANDIFMAWAVALMTLDPKPRKYGYSGRHGFKW</sequence>
<dbReference type="Gene3D" id="3.30.420.240">
    <property type="match status" value="1"/>
</dbReference>
<feature type="non-terminal residue" evidence="1">
    <location>
        <position position="1"/>
    </location>
</feature>
<evidence type="ECO:0000313" key="1">
    <source>
        <dbReference type="EMBL" id="KKM75692.1"/>
    </source>
</evidence>
<comment type="caution">
    <text evidence="1">The sequence shown here is derived from an EMBL/GenBank/DDBJ whole genome shotgun (WGS) entry which is preliminary data.</text>
</comment>
<evidence type="ECO:0008006" key="2">
    <source>
        <dbReference type="Google" id="ProtNLM"/>
    </source>
</evidence>
<dbReference type="EMBL" id="LAZR01008930">
    <property type="protein sequence ID" value="KKM75692.1"/>
    <property type="molecule type" value="Genomic_DNA"/>
</dbReference>
<accession>A0A0F9N2F2</accession>